<gene>
    <name evidence="2" type="ORF">MNR06_02170</name>
</gene>
<evidence type="ECO:0000256" key="1">
    <source>
        <dbReference type="SAM" id="SignalP"/>
    </source>
</evidence>
<evidence type="ECO:0000313" key="3">
    <source>
        <dbReference type="Proteomes" id="UP000830116"/>
    </source>
</evidence>
<protein>
    <recommendedName>
        <fullName evidence="4">Lipoprotein</fullName>
    </recommendedName>
</protein>
<evidence type="ECO:0008006" key="4">
    <source>
        <dbReference type="Google" id="ProtNLM"/>
    </source>
</evidence>
<feature type="chain" id="PRO_5045896531" description="Lipoprotein" evidence="1">
    <location>
        <begin position="23"/>
        <end position="259"/>
    </location>
</feature>
<dbReference type="Proteomes" id="UP000830116">
    <property type="component" value="Chromosome"/>
</dbReference>
<evidence type="ECO:0000313" key="2">
    <source>
        <dbReference type="EMBL" id="UOF01759.1"/>
    </source>
</evidence>
<dbReference type="PROSITE" id="PS51257">
    <property type="entry name" value="PROKAR_LIPOPROTEIN"/>
    <property type="match status" value="1"/>
</dbReference>
<dbReference type="RefSeq" id="WP_243538363.1">
    <property type="nucleotide sequence ID" value="NZ_CP093442.1"/>
</dbReference>
<organism evidence="2 3">
    <name type="scientific">Bdellovibrio reynosensis</name>
    <dbReference type="NCBI Taxonomy" id="2835041"/>
    <lineage>
        <taxon>Bacteria</taxon>
        <taxon>Pseudomonadati</taxon>
        <taxon>Bdellovibrionota</taxon>
        <taxon>Bdellovibrionia</taxon>
        <taxon>Bdellovibrionales</taxon>
        <taxon>Pseudobdellovibrionaceae</taxon>
        <taxon>Bdellovibrio</taxon>
    </lineage>
</organism>
<keyword evidence="1" id="KW-0732">Signal</keyword>
<proteinExistence type="predicted"/>
<reference evidence="2" key="1">
    <citation type="submission" date="2022-03" db="EMBL/GenBank/DDBJ databases">
        <title>Genome Identification and Characterization of new species Bdellovibrio reynosense LBG001 sp. nov. from a Mexico soil sample.</title>
        <authorList>
            <person name="Camilli A."/>
            <person name="Ajao Y."/>
            <person name="Guo X."/>
        </authorList>
    </citation>
    <scope>NUCLEOTIDE SEQUENCE</scope>
    <source>
        <strain evidence="2">LBG001</strain>
    </source>
</reference>
<dbReference type="EMBL" id="CP093442">
    <property type="protein sequence ID" value="UOF01759.1"/>
    <property type="molecule type" value="Genomic_DNA"/>
</dbReference>
<keyword evidence="3" id="KW-1185">Reference proteome</keyword>
<accession>A0ABY4CAF7</accession>
<sequence>MKANNSKLILVAAIALLGVGCAKEGQTPASTVYQEVVQGGTGTIPVSPDGVYTSDNTQYSSTNSEKTVNFTPVSLNEMNSYVGLHPLNNPSNYKLTVDLSAVENGRYSGTVKISYLDQGQQYTGTFSAGAGTNPEHKYLKDNNMLESEFNRWFIIGGKYYFSAFFQDNYGAIVLVFDNYVNQGDAQGGGVVSGRVYYKNFAQSYYYQSTYRNCWYIRSGPWNCRSDAVINKTTPYPGSGDGYRLLGTFSGLNKAAAFNQ</sequence>
<name>A0ABY4CAF7_9BACT</name>
<feature type="signal peptide" evidence="1">
    <location>
        <begin position="1"/>
        <end position="22"/>
    </location>
</feature>